<proteinExistence type="predicted"/>
<accession>A0ACC5YJW4</accession>
<evidence type="ECO:0000313" key="1">
    <source>
        <dbReference type="EMBL" id="MCJ8735915.1"/>
    </source>
</evidence>
<reference evidence="1" key="1">
    <citation type="submission" date="2020-02" db="EMBL/GenBank/DDBJ databases">
        <title>Genome sequencing of the panga catfish, Pangasius djambal.</title>
        <authorList>
            <person name="Wen M."/>
            <person name="Zahm M."/>
            <person name="Roques C."/>
            <person name="Cabau C."/>
            <person name="Klopp C."/>
            <person name="Donnadieu C."/>
            <person name="Jouanno E."/>
            <person name="Avarre J.-C."/>
            <person name="Campet M."/>
            <person name="Ha T."/>
            <person name="Dugue R."/>
            <person name="Lampietro C."/>
            <person name="Louis A."/>
            <person name="Herpin A."/>
            <person name="Echchiki A."/>
            <person name="Berthelot C."/>
            <person name="Parey E."/>
            <person name="Roest-Crollius H."/>
            <person name="Braasch I."/>
            <person name="Postlethwait J.H."/>
            <person name="Bobe J."/>
            <person name="Montfort J."/>
            <person name="Bouchez O."/>
            <person name="Begum T."/>
            <person name="Schartl M."/>
            <person name="Gustiano R."/>
            <person name="Guiguen Y."/>
        </authorList>
    </citation>
    <scope>NUCLEOTIDE SEQUENCE</scope>
    <source>
        <strain evidence="1">Pdj_M5554</strain>
    </source>
</reference>
<sequence>MEQKRYKPHKLQTCLLFCMKDRVKMEHMQPENTKSKLRELALKWFTETQAPLILHKGNFPAWFQGFISRKDAEDHLRDKELGCFLIRLSDKATGYILSYRGRDRCRHFVINQNKEGQFIVTGDTEMHDTLTSLIEYYKTSPIEPFGEYLTVSCFELPTNDLYDVVQLEPKVKPGVSVEAVRMIWNQRAEQAAQSQHAPALPPKSIRNTQAIPPVPKRGSPVKTSSLEEKSTSDSKVLLYAQLEQSRRLESRDSDARAEWARHRGAMPVSGPPNATAQDMPALGKGTVYSELSLSDCRSKSLPLLDNNTREERSYKLNAFPVNPPQLSPKLQRENAKKTSSHEGPSHSHSLDKLSDHSFYQLAGKSANPKDMKQQEKSDATYAEVPCEPGPNHLLLENTYEQIPESMSTTNPKEISVQGNTYETLEDFKPKPSESAWGFKGDKWKRLLPENWKK</sequence>
<name>A0ACC5YJW4_9TELE</name>
<comment type="caution">
    <text evidence="1">The sequence shown here is derived from an EMBL/GenBank/DDBJ whole genome shotgun (WGS) entry which is preliminary data.</text>
</comment>
<organism evidence="1 2">
    <name type="scientific">Pangasius djambal</name>
    <dbReference type="NCBI Taxonomy" id="1691987"/>
    <lineage>
        <taxon>Eukaryota</taxon>
        <taxon>Metazoa</taxon>
        <taxon>Chordata</taxon>
        <taxon>Craniata</taxon>
        <taxon>Vertebrata</taxon>
        <taxon>Euteleostomi</taxon>
        <taxon>Actinopterygii</taxon>
        <taxon>Neopterygii</taxon>
        <taxon>Teleostei</taxon>
        <taxon>Ostariophysi</taxon>
        <taxon>Siluriformes</taxon>
        <taxon>Pangasiidae</taxon>
        <taxon>Pangasius</taxon>
    </lineage>
</organism>
<evidence type="ECO:0000313" key="2">
    <source>
        <dbReference type="Proteomes" id="UP000830395"/>
    </source>
</evidence>
<dbReference type="Proteomes" id="UP000830395">
    <property type="component" value="Chromosome 9"/>
</dbReference>
<protein>
    <submittedName>
        <fullName evidence="1">Uncharacterized protein</fullName>
    </submittedName>
</protein>
<keyword evidence="2" id="KW-1185">Reference proteome</keyword>
<gene>
    <name evidence="1" type="ORF">PDJAM_G00252970</name>
</gene>
<dbReference type="EMBL" id="CM040983">
    <property type="protein sequence ID" value="MCJ8735915.1"/>
    <property type="molecule type" value="Genomic_DNA"/>
</dbReference>